<dbReference type="InterPro" id="IPR019277">
    <property type="entry name" value="DUF2304"/>
</dbReference>
<accession>A0A7Y5ZZ43</accession>
<keyword evidence="4" id="KW-1185">Reference proteome</keyword>
<sequence>MVELLRRRRLREKYAALWIGVAVVVLLGAFFPQIPAWFADLVGVTTPVNLVFFLGLLVLLVVCVQLSGEVSGLEHENQTLAEESALLRNRIETLERHAGLGATEPPVADPGPGGGAAG</sequence>
<evidence type="ECO:0000313" key="4">
    <source>
        <dbReference type="Proteomes" id="UP000565724"/>
    </source>
</evidence>
<organism evidence="3 4">
    <name type="scientific">Cellulomonas humilata</name>
    <dbReference type="NCBI Taxonomy" id="144055"/>
    <lineage>
        <taxon>Bacteria</taxon>
        <taxon>Bacillati</taxon>
        <taxon>Actinomycetota</taxon>
        <taxon>Actinomycetes</taxon>
        <taxon>Micrococcales</taxon>
        <taxon>Cellulomonadaceae</taxon>
        <taxon>Cellulomonas</taxon>
    </lineage>
</organism>
<dbReference type="EMBL" id="JABMCI010000055">
    <property type="protein sequence ID" value="NUU16811.1"/>
    <property type="molecule type" value="Genomic_DNA"/>
</dbReference>
<keyword evidence="2" id="KW-0812">Transmembrane</keyword>
<dbReference type="Proteomes" id="UP000565724">
    <property type="component" value="Unassembled WGS sequence"/>
</dbReference>
<gene>
    <name evidence="3" type="ORF">HP550_06050</name>
</gene>
<dbReference type="Pfam" id="PF10066">
    <property type="entry name" value="DUF2304"/>
    <property type="match status" value="1"/>
</dbReference>
<evidence type="ECO:0000313" key="3">
    <source>
        <dbReference type="EMBL" id="NUU16811.1"/>
    </source>
</evidence>
<comment type="caution">
    <text evidence="3">The sequence shown here is derived from an EMBL/GenBank/DDBJ whole genome shotgun (WGS) entry which is preliminary data.</text>
</comment>
<proteinExistence type="predicted"/>
<dbReference type="AlphaFoldDB" id="A0A7Y5ZZ43"/>
<feature type="transmembrane region" description="Helical" evidence="2">
    <location>
        <begin position="50"/>
        <end position="68"/>
    </location>
</feature>
<feature type="region of interest" description="Disordered" evidence="1">
    <location>
        <begin position="96"/>
        <end position="118"/>
    </location>
</feature>
<protein>
    <submittedName>
        <fullName evidence="3">DUF2304 domain-containing protein</fullName>
    </submittedName>
</protein>
<keyword evidence="2" id="KW-0472">Membrane</keyword>
<reference evidence="3 4" key="1">
    <citation type="submission" date="2020-05" db="EMBL/GenBank/DDBJ databases">
        <title>Genome Sequencing of Type Strains.</title>
        <authorList>
            <person name="Lemaire J.F."/>
            <person name="Inderbitzin P."/>
            <person name="Gregorio O.A."/>
            <person name="Collins S.B."/>
            <person name="Wespe N."/>
            <person name="Knight-Connoni V."/>
        </authorList>
    </citation>
    <scope>NUCLEOTIDE SEQUENCE [LARGE SCALE GENOMIC DNA]</scope>
    <source>
        <strain evidence="3 4">ATCC 25174</strain>
    </source>
</reference>
<feature type="transmembrane region" description="Helical" evidence="2">
    <location>
        <begin position="15"/>
        <end position="38"/>
    </location>
</feature>
<evidence type="ECO:0000256" key="1">
    <source>
        <dbReference type="SAM" id="MobiDB-lite"/>
    </source>
</evidence>
<keyword evidence="2" id="KW-1133">Transmembrane helix</keyword>
<evidence type="ECO:0000256" key="2">
    <source>
        <dbReference type="SAM" id="Phobius"/>
    </source>
</evidence>
<name>A0A7Y5ZZ43_9CELL</name>